<proteinExistence type="predicted"/>
<protein>
    <submittedName>
        <fullName evidence="1">Uncharacterized protein</fullName>
    </submittedName>
</protein>
<evidence type="ECO:0000313" key="1">
    <source>
        <dbReference type="EMBL" id="NKY87400.1"/>
    </source>
</evidence>
<comment type="caution">
    <text evidence="1">The sequence shown here is derived from an EMBL/GenBank/DDBJ whole genome shotgun (WGS) entry which is preliminary data.</text>
</comment>
<dbReference type="EMBL" id="JAAXPE010000017">
    <property type="protein sequence ID" value="NKY87400.1"/>
    <property type="molecule type" value="Genomic_DNA"/>
</dbReference>
<keyword evidence="2" id="KW-1185">Reference proteome</keyword>
<dbReference type="AlphaFoldDB" id="A0A7X6M0Y5"/>
<reference evidence="1 2" key="1">
    <citation type="submission" date="2020-04" db="EMBL/GenBank/DDBJ databases">
        <title>MicrobeNet Type strains.</title>
        <authorList>
            <person name="Nicholson A.C."/>
        </authorList>
    </citation>
    <scope>NUCLEOTIDE SEQUENCE [LARGE SCALE GENOMIC DNA]</scope>
    <source>
        <strain evidence="1 2">DSM 44445</strain>
    </source>
</reference>
<sequence>MTASPHVSDRESRTATQHFDDTMIVHWPEPSRLESWWKAIMKPSRPARPAT</sequence>
<accession>A0A7X6M0Y5</accession>
<evidence type="ECO:0000313" key="2">
    <source>
        <dbReference type="Proteomes" id="UP000523447"/>
    </source>
</evidence>
<dbReference type="Proteomes" id="UP000523447">
    <property type="component" value="Unassembled WGS sequence"/>
</dbReference>
<gene>
    <name evidence="1" type="ORF">HGA07_17400</name>
</gene>
<organism evidence="1 2">
    <name type="scientific">Nocardia veterana</name>
    <dbReference type="NCBI Taxonomy" id="132249"/>
    <lineage>
        <taxon>Bacteria</taxon>
        <taxon>Bacillati</taxon>
        <taxon>Actinomycetota</taxon>
        <taxon>Actinomycetes</taxon>
        <taxon>Mycobacteriales</taxon>
        <taxon>Nocardiaceae</taxon>
        <taxon>Nocardia</taxon>
    </lineage>
</organism>
<name>A0A7X6M0Y5_9NOCA</name>
<dbReference type="RefSeq" id="WP_157171409.1">
    <property type="nucleotide sequence ID" value="NZ_CAWPHS010000009.1"/>
</dbReference>